<organism evidence="2 3">
    <name type="scientific">Marasmiellus scandens</name>
    <dbReference type="NCBI Taxonomy" id="2682957"/>
    <lineage>
        <taxon>Eukaryota</taxon>
        <taxon>Fungi</taxon>
        <taxon>Dikarya</taxon>
        <taxon>Basidiomycota</taxon>
        <taxon>Agaricomycotina</taxon>
        <taxon>Agaricomycetes</taxon>
        <taxon>Agaricomycetidae</taxon>
        <taxon>Agaricales</taxon>
        <taxon>Marasmiineae</taxon>
        <taxon>Omphalotaceae</taxon>
        <taxon>Marasmiellus</taxon>
    </lineage>
</organism>
<dbReference type="SMART" id="SM00355">
    <property type="entry name" value="ZnF_C2H2"/>
    <property type="match status" value="2"/>
</dbReference>
<evidence type="ECO:0000259" key="1">
    <source>
        <dbReference type="SMART" id="SM00355"/>
    </source>
</evidence>
<protein>
    <recommendedName>
        <fullName evidence="1">C2H2-type domain-containing protein</fullName>
    </recommendedName>
</protein>
<name>A0ABR1J3Z4_9AGAR</name>
<keyword evidence="3" id="KW-1185">Reference proteome</keyword>
<reference evidence="2 3" key="1">
    <citation type="submission" date="2024-01" db="EMBL/GenBank/DDBJ databases">
        <title>A draft genome for the cacao thread blight pathogen Marasmiellus scandens.</title>
        <authorList>
            <person name="Baruah I.K."/>
            <person name="Leung J."/>
            <person name="Bukari Y."/>
            <person name="Amoako-Attah I."/>
            <person name="Meinhardt L.W."/>
            <person name="Bailey B.A."/>
            <person name="Cohen S.P."/>
        </authorList>
    </citation>
    <scope>NUCLEOTIDE SEQUENCE [LARGE SCALE GENOMIC DNA]</scope>
    <source>
        <strain evidence="2 3">GH-19</strain>
    </source>
</reference>
<accession>A0ABR1J3Z4</accession>
<comment type="caution">
    <text evidence="2">The sequence shown here is derived from an EMBL/GenBank/DDBJ whole genome shotgun (WGS) entry which is preliminary data.</text>
</comment>
<dbReference type="Proteomes" id="UP001498398">
    <property type="component" value="Unassembled WGS sequence"/>
</dbReference>
<feature type="domain" description="C2H2-type" evidence="1">
    <location>
        <begin position="378"/>
        <end position="400"/>
    </location>
</feature>
<sequence>MKLAQEYAVVLGTGDFDSWKKSCKEAMEARRENASCVQKWLNEVEARKRREAQQTTEKRRETIIERLKSSGWEDELKYLGQSFHKHKLVDQAKELSERAWNTTVRPQLVKYLEDHKKARLTLDRVETVRNILPGIYNRYMKGQPFNAIVPPPSELAVIPQFKDVITNTPLETTLTQASFDSVVEKLPEICSEWRSTKERQLVDMFKESGLASKKSLLTVDSLKLAKVLFRCRACGESISYPRVLVHDCHKMAFESDSMSPVDRIKTEDLWDRTEPTVVFDAKASKATVLIMQTCGLNPNTTTAEELEASDTTVMCPLCTDYGKEYMRWRDLLYHIHEKKHRINDLTFTPLSNEEKTLINNAYASIPALEDLYRNRMVYRCKYCNMKATRYNIRDHLADEHSISDNEAANIREHWGWAPDRPIMSLAVVTPIDRPRRHQTQLSFSIRCQKSFVGLSSLASGSWIF</sequence>
<dbReference type="EMBL" id="JBANRG010000035">
    <property type="protein sequence ID" value="KAK7449736.1"/>
    <property type="molecule type" value="Genomic_DNA"/>
</dbReference>
<dbReference type="InterPro" id="IPR013087">
    <property type="entry name" value="Znf_C2H2_type"/>
</dbReference>
<evidence type="ECO:0000313" key="2">
    <source>
        <dbReference type="EMBL" id="KAK7449736.1"/>
    </source>
</evidence>
<evidence type="ECO:0000313" key="3">
    <source>
        <dbReference type="Proteomes" id="UP001498398"/>
    </source>
</evidence>
<proteinExistence type="predicted"/>
<gene>
    <name evidence="2" type="ORF">VKT23_013211</name>
</gene>
<feature type="domain" description="C2H2-type" evidence="1">
    <location>
        <begin position="313"/>
        <end position="340"/>
    </location>
</feature>